<evidence type="ECO:0000256" key="6">
    <source>
        <dbReference type="ARBA" id="ARBA00093785"/>
    </source>
</evidence>
<evidence type="ECO:0000256" key="7">
    <source>
        <dbReference type="ARBA" id="ARBA00093797"/>
    </source>
</evidence>
<keyword evidence="9" id="KW-0282">Flagellum</keyword>
<keyword evidence="2" id="KW-0963">Cytoplasm</keyword>
<keyword evidence="4" id="KW-0143">Chaperone</keyword>
<evidence type="ECO:0000256" key="8">
    <source>
        <dbReference type="SAM" id="MobiDB-lite"/>
    </source>
</evidence>
<comment type="function">
    <text evidence="5">May act as an export chaperone for the filament capping protein FliD.</text>
</comment>
<comment type="similarity">
    <text evidence="6">Belongs to the bacillales FliT family.</text>
</comment>
<dbReference type="RefSeq" id="WP_105959099.1">
    <property type="nucleotide sequence ID" value="NZ_PVNS01000007.1"/>
</dbReference>
<evidence type="ECO:0000256" key="4">
    <source>
        <dbReference type="ARBA" id="ARBA00023186"/>
    </source>
</evidence>
<evidence type="ECO:0000313" key="10">
    <source>
        <dbReference type="Proteomes" id="UP000243650"/>
    </source>
</evidence>
<keyword evidence="3" id="KW-1005">Bacterial flagellum biogenesis</keyword>
<reference evidence="9 10" key="1">
    <citation type="submission" date="2018-03" db="EMBL/GenBank/DDBJ databases">
        <title>Bacillus urumqiensis sp. nov., a moderately haloalkaliphilic bacterium isolated from a salt lake.</title>
        <authorList>
            <person name="Zhao B."/>
            <person name="Liao Z."/>
        </authorList>
    </citation>
    <scope>NUCLEOTIDE SEQUENCE [LARGE SCALE GENOMIC DNA]</scope>
    <source>
        <strain evidence="9 10">BZ-SZ-XJ18</strain>
    </source>
</reference>
<dbReference type="OrthoDB" id="2353131at2"/>
<evidence type="ECO:0000256" key="5">
    <source>
        <dbReference type="ARBA" id="ARBA00093765"/>
    </source>
</evidence>
<dbReference type="Pfam" id="PF05400">
    <property type="entry name" value="FliT"/>
    <property type="match status" value="1"/>
</dbReference>
<evidence type="ECO:0000256" key="1">
    <source>
        <dbReference type="ARBA" id="ARBA00004514"/>
    </source>
</evidence>
<dbReference type="EMBL" id="PVNS01000007">
    <property type="protein sequence ID" value="PRO65630.1"/>
    <property type="molecule type" value="Genomic_DNA"/>
</dbReference>
<feature type="region of interest" description="Disordered" evidence="8">
    <location>
        <begin position="89"/>
        <end position="118"/>
    </location>
</feature>
<accession>A0A2P6MHB1</accession>
<evidence type="ECO:0000313" key="9">
    <source>
        <dbReference type="EMBL" id="PRO65630.1"/>
    </source>
</evidence>
<dbReference type="AlphaFoldDB" id="A0A2P6MHB1"/>
<evidence type="ECO:0000256" key="3">
    <source>
        <dbReference type="ARBA" id="ARBA00022795"/>
    </source>
</evidence>
<comment type="subcellular location">
    <subcellularLocation>
        <location evidence="1">Cytoplasm</location>
        <location evidence="1">Cytosol</location>
    </subcellularLocation>
</comment>
<keyword evidence="9" id="KW-0969">Cilium</keyword>
<protein>
    <recommendedName>
        <fullName evidence="7">Flagellar protein FliT</fullName>
    </recommendedName>
</protein>
<gene>
    <name evidence="9" type="ORF">C6I21_08895</name>
</gene>
<dbReference type="Proteomes" id="UP000243650">
    <property type="component" value="Unassembled WGS sequence"/>
</dbReference>
<name>A0A2P6MHB1_ALKUR</name>
<comment type="caution">
    <text evidence="9">The sequence shown here is derived from an EMBL/GenBank/DDBJ whole genome shotgun (WGS) entry which is preliminary data.</text>
</comment>
<keyword evidence="10" id="KW-1185">Reference proteome</keyword>
<organism evidence="9 10">
    <name type="scientific">Alkalicoccus urumqiensis</name>
    <name type="common">Bacillus urumqiensis</name>
    <dbReference type="NCBI Taxonomy" id="1548213"/>
    <lineage>
        <taxon>Bacteria</taxon>
        <taxon>Bacillati</taxon>
        <taxon>Bacillota</taxon>
        <taxon>Bacilli</taxon>
        <taxon>Bacillales</taxon>
        <taxon>Bacillaceae</taxon>
        <taxon>Alkalicoccus</taxon>
    </lineage>
</organism>
<sequence length="118" mass="13626">MAGFKGLYQTTKALHAHVQMPYPKEDDERDAYIERVTALLSERQEHLDAAGRPQSEAEEKIAREIIRLNQEIQPRLEGVQKEIQQNIQGLGRKRKTSQRYENPYTGPTVDGIFFDSKK</sequence>
<dbReference type="InterPro" id="IPR008622">
    <property type="entry name" value="FliT"/>
</dbReference>
<proteinExistence type="inferred from homology"/>
<evidence type="ECO:0000256" key="2">
    <source>
        <dbReference type="ARBA" id="ARBA00022490"/>
    </source>
</evidence>
<keyword evidence="9" id="KW-0966">Cell projection</keyword>